<evidence type="ECO:0000256" key="1">
    <source>
        <dbReference type="SAM" id="MobiDB-lite"/>
    </source>
</evidence>
<dbReference type="EMBL" id="CP016312">
    <property type="protein sequence ID" value="APD10167.1"/>
    <property type="molecule type" value="Genomic_DNA"/>
</dbReference>
<dbReference type="OrthoDB" id="1807756at2"/>
<dbReference type="Pfam" id="PF05069">
    <property type="entry name" value="Phage_tail_S"/>
    <property type="match status" value="1"/>
</dbReference>
<dbReference type="NCBIfam" id="TIGR01635">
    <property type="entry name" value="tail_comp_S"/>
    <property type="match status" value="1"/>
</dbReference>
<dbReference type="Proteomes" id="UP000182993">
    <property type="component" value="Chromosome"/>
</dbReference>
<dbReference type="STRING" id="56956.A0O31_02113"/>
<name>A0A1J0LXI4_THEBO</name>
<organism evidence="2 3">
    <name type="scientific">Thermus brockianus</name>
    <dbReference type="NCBI Taxonomy" id="56956"/>
    <lineage>
        <taxon>Bacteria</taxon>
        <taxon>Thermotogati</taxon>
        <taxon>Deinococcota</taxon>
        <taxon>Deinococci</taxon>
        <taxon>Thermales</taxon>
        <taxon>Thermaceae</taxon>
        <taxon>Thermus</taxon>
    </lineage>
</organism>
<dbReference type="InterPro" id="IPR006522">
    <property type="entry name" value="Phage_virion_morphogenesis"/>
</dbReference>
<proteinExistence type="predicted"/>
<dbReference type="RefSeq" id="WP_071677764.1">
    <property type="nucleotide sequence ID" value="NZ_CP016312.1"/>
</dbReference>
<evidence type="ECO:0000313" key="2">
    <source>
        <dbReference type="EMBL" id="APD10167.1"/>
    </source>
</evidence>
<gene>
    <name evidence="2" type="ORF">A0O31_02113</name>
</gene>
<accession>A0A1J0LXI4</accession>
<protein>
    <submittedName>
        <fullName evidence="2">Phage virion morphogenesis family protein</fullName>
    </submittedName>
</protein>
<dbReference type="KEGG" id="tbc:A0O31_02113"/>
<sequence length="165" mass="18620">MGVRLKGDWRELNEALRKLGRGVPQKVKEAIAEGILARTHRRFEESRAPDGSPWPPLSPATLAKEVRPRDRLKRGGISAAAQRRVALRKPLVVTARLKNSISWKVAGSRIYVGTNLEYARIHQFGGYAGRGRKVYIPARPFLGLTEEDREEAKALLLEWMKEATR</sequence>
<dbReference type="AlphaFoldDB" id="A0A1J0LXI4"/>
<feature type="region of interest" description="Disordered" evidence="1">
    <location>
        <begin position="42"/>
        <end position="61"/>
    </location>
</feature>
<evidence type="ECO:0000313" key="3">
    <source>
        <dbReference type="Proteomes" id="UP000182993"/>
    </source>
</evidence>
<reference evidence="3" key="1">
    <citation type="submission" date="2016-06" db="EMBL/GenBank/DDBJ databases">
        <title>Whole genome sequencing of Thermus brockianus strain GE-1.</title>
        <authorList>
            <person name="Schaefers C."/>
            <person name="Blank S."/>
            <person name="Wiebusch S."/>
            <person name="Elleuche S."/>
            <person name="Antranikian G."/>
        </authorList>
    </citation>
    <scope>NUCLEOTIDE SEQUENCE [LARGE SCALE GENOMIC DNA]</scope>
    <source>
        <strain evidence="3">GE-1</strain>
    </source>
</reference>